<dbReference type="PROSITE" id="PS50987">
    <property type="entry name" value="HTH_ARSR_2"/>
    <property type="match status" value="1"/>
</dbReference>
<accession>A0ABU9GAH0</accession>
<dbReference type="SUPFAM" id="SSF46785">
    <property type="entry name" value="Winged helix' DNA-binding domain"/>
    <property type="match status" value="1"/>
</dbReference>
<dbReference type="PANTHER" id="PTHR33154:SF33">
    <property type="entry name" value="TRANSCRIPTIONAL REPRESSOR SDPR"/>
    <property type="match status" value="1"/>
</dbReference>
<dbReference type="PANTHER" id="PTHR33154">
    <property type="entry name" value="TRANSCRIPTIONAL REGULATOR, ARSR FAMILY"/>
    <property type="match status" value="1"/>
</dbReference>
<dbReference type="Gene3D" id="1.10.10.10">
    <property type="entry name" value="Winged helix-like DNA-binding domain superfamily/Winged helix DNA-binding domain"/>
    <property type="match status" value="1"/>
</dbReference>
<comment type="caution">
    <text evidence="5">The sequence shown here is derived from an EMBL/GenBank/DDBJ whole genome shotgun (WGS) entry which is preliminary data.</text>
</comment>
<name>A0ABU9GAH0_COBMA</name>
<evidence type="ECO:0000256" key="3">
    <source>
        <dbReference type="ARBA" id="ARBA00023163"/>
    </source>
</evidence>
<dbReference type="SMART" id="SM00418">
    <property type="entry name" value="HTH_ARSR"/>
    <property type="match status" value="1"/>
</dbReference>
<dbReference type="InterPro" id="IPR011991">
    <property type="entry name" value="ArsR-like_HTH"/>
</dbReference>
<evidence type="ECO:0000256" key="1">
    <source>
        <dbReference type="ARBA" id="ARBA00023015"/>
    </source>
</evidence>
<dbReference type="RefSeq" id="WP_341541553.1">
    <property type="nucleotide sequence ID" value="NZ_JBAKAP010000001.1"/>
</dbReference>
<dbReference type="EMBL" id="JBAKAP010000001">
    <property type="protein sequence ID" value="MEL0615230.1"/>
    <property type="molecule type" value="Genomic_DNA"/>
</dbReference>
<dbReference type="InterPro" id="IPR036390">
    <property type="entry name" value="WH_DNA-bd_sf"/>
</dbReference>
<dbReference type="CDD" id="cd00090">
    <property type="entry name" value="HTH_ARSR"/>
    <property type="match status" value="1"/>
</dbReference>
<feature type="domain" description="HTH arsR-type" evidence="4">
    <location>
        <begin position="10"/>
        <end position="132"/>
    </location>
</feature>
<dbReference type="InterPro" id="IPR051081">
    <property type="entry name" value="HTH_MetalResp_TranReg"/>
</dbReference>
<evidence type="ECO:0000313" key="5">
    <source>
        <dbReference type="EMBL" id="MEL0615230.1"/>
    </source>
</evidence>
<sequence>MKSSSRDAALEDRAAASLTPLGIFKCLAEDTRLTIMQLLSETGELCVCELIWLLERREQDMPAHETPHAGGERPGISQPKVSRHLAQLRDCGLLSSERRGQWVYYRLSPAMQGWRHAILMAACEAQQEEVARWRQWLVAMPNRPERCAS</sequence>
<dbReference type="Proteomes" id="UP001378242">
    <property type="component" value="Unassembled WGS sequence"/>
</dbReference>
<evidence type="ECO:0000256" key="2">
    <source>
        <dbReference type="ARBA" id="ARBA00023125"/>
    </source>
</evidence>
<evidence type="ECO:0000313" key="6">
    <source>
        <dbReference type="Proteomes" id="UP001378242"/>
    </source>
</evidence>
<organism evidence="5 6">
    <name type="scientific">Cobetia marina</name>
    <name type="common">Deleya marina</name>
    <dbReference type="NCBI Taxonomy" id="28258"/>
    <lineage>
        <taxon>Bacteria</taxon>
        <taxon>Pseudomonadati</taxon>
        <taxon>Pseudomonadota</taxon>
        <taxon>Gammaproteobacteria</taxon>
        <taxon>Oceanospirillales</taxon>
        <taxon>Halomonadaceae</taxon>
        <taxon>Cobetia</taxon>
    </lineage>
</organism>
<proteinExistence type="predicted"/>
<evidence type="ECO:0000259" key="4">
    <source>
        <dbReference type="PROSITE" id="PS50987"/>
    </source>
</evidence>
<keyword evidence="2" id="KW-0238">DNA-binding</keyword>
<keyword evidence="1" id="KW-0805">Transcription regulation</keyword>
<dbReference type="Pfam" id="PF01022">
    <property type="entry name" value="HTH_5"/>
    <property type="match status" value="1"/>
</dbReference>
<dbReference type="PRINTS" id="PR00778">
    <property type="entry name" value="HTHARSR"/>
</dbReference>
<reference evidence="5 6" key="1">
    <citation type="submission" date="2024-02" db="EMBL/GenBank/DDBJ databases">
        <title>Bacteria isolated from the canopy kelp, Nereocystis luetkeana.</title>
        <authorList>
            <person name="Pfister C.A."/>
            <person name="Younker I.T."/>
            <person name="Light S.H."/>
        </authorList>
    </citation>
    <scope>NUCLEOTIDE SEQUENCE [LARGE SCALE GENOMIC DNA]</scope>
    <source>
        <strain evidence="5 6">TI.5.07</strain>
    </source>
</reference>
<dbReference type="InterPro" id="IPR001845">
    <property type="entry name" value="HTH_ArsR_DNA-bd_dom"/>
</dbReference>
<keyword evidence="3" id="KW-0804">Transcription</keyword>
<dbReference type="InterPro" id="IPR036388">
    <property type="entry name" value="WH-like_DNA-bd_sf"/>
</dbReference>
<keyword evidence="6" id="KW-1185">Reference proteome</keyword>
<gene>
    <name evidence="5" type="ORF">V6243_00195</name>
</gene>
<protein>
    <submittedName>
        <fullName evidence="5">ArsR family transcriptional regulator</fullName>
    </submittedName>
</protein>